<organism evidence="2 3">
    <name type="scientific">Papaver somniferum</name>
    <name type="common">Opium poppy</name>
    <dbReference type="NCBI Taxonomy" id="3469"/>
    <lineage>
        <taxon>Eukaryota</taxon>
        <taxon>Viridiplantae</taxon>
        <taxon>Streptophyta</taxon>
        <taxon>Embryophyta</taxon>
        <taxon>Tracheophyta</taxon>
        <taxon>Spermatophyta</taxon>
        <taxon>Magnoliopsida</taxon>
        <taxon>Ranunculales</taxon>
        <taxon>Papaveraceae</taxon>
        <taxon>Papaveroideae</taxon>
        <taxon>Papaver</taxon>
    </lineage>
</organism>
<accession>A0A4Y7KDK9</accession>
<dbReference type="PANTHER" id="PTHR34380">
    <property type="entry name" value="BNAA03G12380D PROTEIN"/>
    <property type="match status" value="1"/>
</dbReference>
<dbReference type="Proteomes" id="UP000316621">
    <property type="component" value="Chromosome 7"/>
</dbReference>
<evidence type="ECO:0000313" key="3">
    <source>
        <dbReference type="Proteomes" id="UP000316621"/>
    </source>
</evidence>
<dbReference type="EMBL" id="CM010721">
    <property type="protein sequence ID" value="RZC70049.1"/>
    <property type="molecule type" value="Genomic_DNA"/>
</dbReference>
<reference evidence="2 3" key="1">
    <citation type="journal article" date="2018" name="Science">
        <title>The opium poppy genome and morphinan production.</title>
        <authorList>
            <person name="Guo L."/>
            <person name="Winzer T."/>
            <person name="Yang X."/>
            <person name="Li Y."/>
            <person name="Ning Z."/>
            <person name="He Z."/>
            <person name="Teodor R."/>
            <person name="Lu Y."/>
            <person name="Bowser T.A."/>
            <person name="Graham I.A."/>
            <person name="Ye K."/>
        </authorList>
    </citation>
    <scope>NUCLEOTIDE SEQUENCE [LARGE SCALE GENOMIC DNA]</scope>
    <source>
        <strain evidence="3">cv. HN1</strain>
        <tissue evidence="2">Leaves</tissue>
    </source>
</reference>
<keyword evidence="1" id="KW-0175">Coiled coil</keyword>
<dbReference type="OrthoDB" id="1905559at2759"/>
<keyword evidence="3" id="KW-1185">Reference proteome</keyword>
<evidence type="ECO:0000256" key="1">
    <source>
        <dbReference type="SAM" id="Coils"/>
    </source>
</evidence>
<feature type="coiled-coil region" evidence="1">
    <location>
        <begin position="121"/>
        <end position="155"/>
    </location>
</feature>
<dbReference type="Gramene" id="RZC70049">
    <property type="protein sequence ID" value="RZC70049"/>
    <property type="gene ID" value="C5167_033170"/>
</dbReference>
<dbReference type="AlphaFoldDB" id="A0A4Y7KDK9"/>
<feature type="coiled-coil region" evidence="1">
    <location>
        <begin position="5"/>
        <end position="64"/>
    </location>
</feature>
<sequence>MSGKEKRAQERIAELSAELKKKEGGGLAEYVKLKAAYADLEHGKQSAEEEIKILRKSVADLKNQASSRLKCEVESQKNLDDCKFQCHQWSLKLEEKNRECLASEVKLKDLTSSNNFVVYELNEYKKAADVLKERISQLEEDLKDIFETEKQAQQKIIHLCEELKKAGEDTKVWKEICEEMKKESEAYKCKRGDLCLNLEENKRKSGNYDVIYERETVVQQSITQFEETRILERENPDLIKTYTSGSDYLQSEVSHKDEENKDNSHMAVTGVSSVTMMCSTLINVESEKNIPIEIELDGIIDISDSEDELPPSERRFNRPLPGQRCDENWSSLKEDFPLSSTRKRKWVSATGSSEQGIEEDIIMKKFNAHKDENPKRLCSRIPNASFGGQHFEGETLDHLQTSGSLHEKVGNTFMGDTENVLEDVRSNGESENFGAHMVKGDLHLDDNQIKLIQGNQSNWKFVADMLSSFEEDPELSMKAVCALCRQQTLQEKSEQDPLGYNAKRGFGAFYVIRGTEIAAFLMDGDQEDGLKKSIEELNLWDLKALEECKMLARIHSNQLFTIYKAKEDPFFLPSSAN</sequence>
<evidence type="ECO:0000313" key="2">
    <source>
        <dbReference type="EMBL" id="RZC70049.1"/>
    </source>
</evidence>
<protein>
    <submittedName>
        <fullName evidence="2">Uncharacterized protein</fullName>
    </submittedName>
</protein>
<proteinExistence type="predicted"/>
<name>A0A4Y7KDK9_PAPSO</name>
<gene>
    <name evidence="2" type="ORF">C5167_033170</name>
</gene>
<dbReference type="PANTHER" id="PTHR34380:SF1">
    <property type="entry name" value="OS01G0221300 PROTEIN"/>
    <property type="match status" value="1"/>
</dbReference>